<dbReference type="Proteomes" id="UP000054988">
    <property type="component" value="Unassembled WGS sequence"/>
</dbReference>
<evidence type="ECO:0000313" key="2">
    <source>
        <dbReference type="EMBL" id="KTB37698.1"/>
    </source>
</evidence>
<organism evidence="2 3">
    <name type="scientific">Moniliophthora roreri</name>
    <name type="common">Frosty pod rot fungus</name>
    <name type="synonym">Monilia roreri</name>
    <dbReference type="NCBI Taxonomy" id="221103"/>
    <lineage>
        <taxon>Eukaryota</taxon>
        <taxon>Fungi</taxon>
        <taxon>Dikarya</taxon>
        <taxon>Basidiomycota</taxon>
        <taxon>Agaricomycotina</taxon>
        <taxon>Agaricomycetes</taxon>
        <taxon>Agaricomycetidae</taxon>
        <taxon>Agaricales</taxon>
        <taxon>Marasmiineae</taxon>
        <taxon>Marasmiaceae</taxon>
        <taxon>Moniliophthora</taxon>
    </lineage>
</organism>
<protein>
    <submittedName>
        <fullName evidence="2">Uncharacterized protein</fullName>
    </submittedName>
</protein>
<gene>
    <name evidence="2" type="ORF">WG66_9731</name>
</gene>
<accession>A0A0W0FN71</accession>
<evidence type="ECO:0000256" key="1">
    <source>
        <dbReference type="SAM" id="MobiDB-lite"/>
    </source>
</evidence>
<evidence type="ECO:0000313" key="3">
    <source>
        <dbReference type="Proteomes" id="UP000054988"/>
    </source>
</evidence>
<proteinExistence type="predicted"/>
<name>A0A0W0FN71_MONRR</name>
<dbReference type="EMBL" id="LATX01001827">
    <property type="protein sequence ID" value="KTB37698.1"/>
    <property type="molecule type" value="Genomic_DNA"/>
</dbReference>
<dbReference type="AlphaFoldDB" id="A0A0W0FN71"/>
<comment type="caution">
    <text evidence="2">The sequence shown here is derived from an EMBL/GenBank/DDBJ whole genome shotgun (WGS) entry which is preliminary data.</text>
</comment>
<sequence>MTYNEENDGQKALATVDGDAPD</sequence>
<reference evidence="2 3" key="1">
    <citation type="submission" date="2015-12" db="EMBL/GenBank/DDBJ databases">
        <title>Draft genome sequence of Moniliophthora roreri, the causal agent of frosty pod rot of cacao.</title>
        <authorList>
            <person name="Aime M.C."/>
            <person name="Diaz-Valderrama J.R."/>
            <person name="Kijpornyongpan T."/>
            <person name="Phillips-Mora W."/>
        </authorList>
    </citation>
    <scope>NUCLEOTIDE SEQUENCE [LARGE SCALE GENOMIC DNA]</scope>
    <source>
        <strain evidence="2 3">MCA 2952</strain>
    </source>
</reference>
<feature type="region of interest" description="Disordered" evidence="1">
    <location>
        <begin position="1"/>
        <end position="22"/>
    </location>
</feature>